<evidence type="ECO:0000313" key="3">
    <source>
        <dbReference type="Proteomes" id="UP000193498"/>
    </source>
</evidence>
<accession>A0A1Y1XB65</accession>
<feature type="domain" description="Cupin type-1" evidence="1">
    <location>
        <begin position="73"/>
        <end position="119"/>
    </location>
</feature>
<reference evidence="2 3" key="1">
    <citation type="submission" date="2016-07" db="EMBL/GenBank/DDBJ databases">
        <title>Pervasive Adenine N6-methylation of Active Genes in Fungi.</title>
        <authorList>
            <consortium name="DOE Joint Genome Institute"/>
            <person name="Mondo S.J."/>
            <person name="Dannebaum R.O."/>
            <person name="Kuo R.C."/>
            <person name="Labutti K."/>
            <person name="Haridas S."/>
            <person name="Kuo A."/>
            <person name="Salamov A."/>
            <person name="Ahrendt S.R."/>
            <person name="Lipzen A."/>
            <person name="Sullivan W."/>
            <person name="Andreopoulos W.B."/>
            <person name="Clum A."/>
            <person name="Lindquist E."/>
            <person name="Daum C."/>
            <person name="Ramamoorthy G.K."/>
            <person name="Gryganskyi A."/>
            <person name="Culley D."/>
            <person name="Magnuson J.K."/>
            <person name="James T.Y."/>
            <person name="O'Malley M.A."/>
            <person name="Stajich J.E."/>
            <person name="Spatafora J.W."/>
            <person name="Visel A."/>
            <person name="Grigoriev I.V."/>
        </authorList>
    </citation>
    <scope>NUCLEOTIDE SEQUENCE [LARGE SCALE GENOMIC DNA]</scope>
    <source>
        <strain evidence="2 3">CBS 931.73</strain>
    </source>
</reference>
<evidence type="ECO:0000259" key="1">
    <source>
        <dbReference type="Pfam" id="PF00190"/>
    </source>
</evidence>
<dbReference type="InterPro" id="IPR047121">
    <property type="entry name" value="YjiB-like"/>
</dbReference>
<dbReference type="OrthoDB" id="2589563at2759"/>
<dbReference type="InterPro" id="IPR011051">
    <property type="entry name" value="RmlC_Cupin_sf"/>
</dbReference>
<dbReference type="Proteomes" id="UP000193498">
    <property type="component" value="Unassembled WGS sequence"/>
</dbReference>
<dbReference type="SUPFAM" id="SSF51182">
    <property type="entry name" value="RmlC-like cupins"/>
    <property type="match status" value="1"/>
</dbReference>
<gene>
    <name evidence="2" type="ORF">K493DRAFT_320349</name>
</gene>
<dbReference type="Gene3D" id="2.60.120.10">
    <property type="entry name" value="Jelly Rolls"/>
    <property type="match status" value="1"/>
</dbReference>
<sequence>MIIASLETVQLQTHVLPKLGNFPNSEFHQLPLLLYQHVLSLSEVEDAGEFVEELFEKNGFQPQWRYGMYKRSHYHSNTHEILGIIRGEATLRFGGGEKDAVEVKVARGDVLVIPVGVGHQAVEMQGDFQMVGAYPESSPPWDMNYGETVEEFEQAASNIQKVALPKTDPVYGKKGPLLELWRSE</sequence>
<dbReference type="InterPro" id="IPR014500">
    <property type="entry name" value="UCP019307_cupin"/>
</dbReference>
<protein>
    <recommendedName>
        <fullName evidence="1">Cupin type-1 domain-containing protein</fullName>
    </recommendedName>
</protein>
<dbReference type="InParanoid" id="A0A1Y1XB65"/>
<dbReference type="PIRSF" id="PIRSF019307">
    <property type="entry name" value="UCP019307"/>
    <property type="match status" value="1"/>
</dbReference>
<dbReference type="AlphaFoldDB" id="A0A1Y1XB65"/>
<dbReference type="CDD" id="cd02219">
    <property type="entry name" value="cupin_YjlB-like"/>
    <property type="match status" value="1"/>
</dbReference>
<name>A0A1Y1XB65_9FUNG</name>
<dbReference type="PANTHER" id="PTHR36448:SF2">
    <property type="entry name" value="CUPIN TYPE-1 DOMAIN-CONTAINING PROTEIN"/>
    <property type="match status" value="1"/>
</dbReference>
<dbReference type="InterPro" id="IPR014710">
    <property type="entry name" value="RmlC-like_jellyroll"/>
</dbReference>
<organism evidence="2 3">
    <name type="scientific">Basidiobolus meristosporus CBS 931.73</name>
    <dbReference type="NCBI Taxonomy" id="1314790"/>
    <lineage>
        <taxon>Eukaryota</taxon>
        <taxon>Fungi</taxon>
        <taxon>Fungi incertae sedis</taxon>
        <taxon>Zoopagomycota</taxon>
        <taxon>Entomophthoromycotina</taxon>
        <taxon>Basidiobolomycetes</taxon>
        <taxon>Basidiobolales</taxon>
        <taxon>Basidiobolaceae</taxon>
        <taxon>Basidiobolus</taxon>
    </lineage>
</organism>
<comment type="caution">
    <text evidence="2">The sequence shown here is derived from an EMBL/GenBank/DDBJ whole genome shotgun (WGS) entry which is preliminary data.</text>
</comment>
<keyword evidence="3" id="KW-1185">Reference proteome</keyword>
<dbReference type="Pfam" id="PF00190">
    <property type="entry name" value="Cupin_1"/>
    <property type="match status" value="1"/>
</dbReference>
<evidence type="ECO:0000313" key="2">
    <source>
        <dbReference type="EMBL" id="ORX82963.1"/>
    </source>
</evidence>
<dbReference type="PANTHER" id="PTHR36448">
    <property type="entry name" value="BLR7373 PROTEIN"/>
    <property type="match status" value="1"/>
</dbReference>
<dbReference type="InterPro" id="IPR006045">
    <property type="entry name" value="Cupin_1"/>
</dbReference>
<dbReference type="EMBL" id="MCFE01000655">
    <property type="protein sequence ID" value="ORX82963.1"/>
    <property type="molecule type" value="Genomic_DNA"/>
</dbReference>
<proteinExistence type="predicted"/>